<feature type="domain" description="Histidine kinase" evidence="12">
    <location>
        <begin position="220"/>
        <end position="460"/>
    </location>
</feature>
<dbReference type="Gene3D" id="3.30.565.10">
    <property type="entry name" value="Histidine kinase-like ATPase, C-terminal domain"/>
    <property type="match status" value="1"/>
</dbReference>
<dbReference type="InterPro" id="IPR002545">
    <property type="entry name" value="CheW-lke_dom"/>
</dbReference>
<evidence type="ECO:0000256" key="2">
    <source>
        <dbReference type="ARBA" id="ARBA00012438"/>
    </source>
</evidence>
<dbReference type="EMBL" id="MLCO01000274">
    <property type="protein sequence ID" value="ONG47478.1"/>
    <property type="molecule type" value="Genomic_DNA"/>
</dbReference>
<dbReference type="InterPro" id="IPR003594">
    <property type="entry name" value="HATPase_dom"/>
</dbReference>
<dbReference type="SUPFAM" id="SSF50341">
    <property type="entry name" value="CheW-like"/>
    <property type="match status" value="2"/>
</dbReference>
<evidence type="ECO:0000256" key="11">
    <source>
        <dbReference type="SAM" id="MobiDB-lite"/>
    </source>
</evidence>
<dbReference type="SUPFAM" id="SSF47384">
    <property type="entry name" value="Homodimeric domain of signal transducing histidine kinase"/>
    <property type="match status" value="1"/>
</dbReference>
<dbReference type="Pfam" id="PF02518">
    <property type="entry name" value="HATPase_c"/>
    <property type="match status" value="1"/>
</dbReference>
<dbReference type="Gene3D" id="3.40.50.2300">
    <property type="match status" value="1"/>
</dbReference>
<dbReference type="InterPro" id="IPR036061">
    <property type="entry name" value="CheW-like_dom_sf"/>
</dbReference>
<dbReference type="CDD" id="cd00731">
    <property type="entry name" value="CheA_reg"/>
    <property type="match status" value="1"/>
</dbReference>
<dbReference type="Pfam" id="PF01584">
    <property type="entry name" value="CheW"/>
    <property type="match status" value="2"/>
</dbReference>
<gene>
    <name evidence="16" type="ORF">BKE38_23135</name>
</gene>
<keyword evidence="6 16" id="KW-0418">Kinase</keyword>
<name>A0A1V2GW99_9PROT</name>
<evidence type="ECO:0000256" key="5">
    <source>
        <dbReference type="ARBA" id="ARBA00022679"/>
    </source>
</evidence>
<dbReference type="PROSITE" id="PS50110">
    <property type="entry name" value="RESPONSE_REGULATORY"/>
    <property type="match status" value="1"/>
</dbReference>
<dbReference type="Pfam" id="PF00072">
    <property type="entry name" value="Response_reg"/>
    <property type="match status" value="1"/>
</dbReference>
<dbReference type="SUPFAM" id="SSF55874">
    <property type="entry name" value="ATPase domain of HSP90 chaperone/DNA topoisomerase II/histidine kinase"/>
    <property type="match status" value="1"/>
</dbReference>
<evidence type="ECO:0000256" key="1">
    <source>
        <dbReference type="ARBA" id="ARBA00000085"/>
    </source>
</evidence>
<keyword evidence="5" id="KW-0808">Transferase</keyword>
<feature type="modified residue" description="4-aspartylphosphate" evidence="10">
    <location>
        <position position="821"/>
    </location>
</feature>
<dbReference type="GO" id="GO:0005737">
    <property type="term" value="C:cytoplasm"/>
    <property type="evidence" value="ECO:0007669"/>
    <property type="project" value="InterPro"/>
</dbReference>
<feature type="modified residue" description="Phosphohistidine" evidence="9">
    <location>
        <position position="44"/>
    </location>
</feature>
<evidence type="ECO:0000313" key="17">
    <source>
        <dbReference type="Proteomes" id="UP000188879"/>
    </source>
</evidence>
<dbReference type="CDD" id="cd00088">
    <property type="entry name" value="HPT"/>
    <property type="match status" value="1"/>
</dbReference>
<dbReference type="GO" id="GO:0006935">
    <property type="term" value="P:chemotaxis"/>
    <property type="evidence" value="ECO:0007669"/>
    <property type="project" value="InterPro"/>
</dbReference>
<dbReference type="AlphaFoldDB" id="A0A1V2GW99"/>
<dbReference type="SUPFAM" id="SSF52172">
    <property type="entry name" value="CheY-like"/>
    <property type="match status" value="1"/>
</dbReference>
<dbReference type="Gene3D" id="2.30.30.40">
    <property type="entry name" value="SH3 Domains"/>
    <property type="match status" value="1"/>
</dbReference>
<dbReference type="SUPFAM" id="SSF47226">
    <property type="entry name" value="Histidine-containing phosphotransfer domain, HPT domain"/>
    <property type="match status" value="1"/>
</dbReference>
<dbReference type="GO" id="GO:0000155">
    <property type="term" value="F:phosphorelay sensor kinase activity"/>
    <property type="evidence" value="ECO:0007669"/>
    <property type="project" value="InterPro"/>
</dbReference>
<keyword evidence="17" id="KW-1185">Reference proteome</keyword>
<feature type="region of interest" description="Disordered" evidence="11">
    <location>
        <begin position="604"/>
        <end position="623"/>
    </location>
</feature>
<evidence type="ECO:0000256" key="9">
    <source>
        <dbReference type="PROSITE-ProRule" id="PRU00110"/>
    </source>
</evidence>
<dbReference type="SMART" id="SM01231">
    <property type="entry name" value="H-kinase_dim"/>
    <property type="match status" value="1"/>
</dbReference>
<dbReference type="InterPro" id="IPR036641">
    <property type="entry name" value="HPT_dom_sf"/>
</dbReference>
<evidence type="ECO:0000256" key="6">
    <source>
        <dbReference type="ARBA" id="ARBA00022777"/>
    </source>
</evidence>
<dbReference type="InterPro" id="IPR036890">
    <property type="entry name" value="HATPase_C_sf"/>
</dbReference>
<dbReference type="SMART" id="SM00448">
    <property type="entry name" value="REC"/>
    <property type="match status" value="1"/>
</dbReference>
<dbReference type="PRINTS" id="PR00344">
    <property type="entry name" value="BCTRLSENSOR"/>
</dbReference>
<feature type="domain" description="CheW-like" evidence="14">
    <location>
        <begin position="628"/>
        <end position="757"/>
    </location>
</feature>
<dbReference type="Proteomes" id="UP000188879">
    <property type="component" value="Unassembled WGS sequence"/>
</dbReference>
<evidence type="ECO:0000256" key="7">
    <source>
        <dbReference type="ARBA" id="ARBA00023012"/>
    </source>
</evidence>
<dbReference type="RefSeq" id="WP_076959646.1">
    <property type="nucleotide sequence ID" value="NZ_MLCO01000274.1"/>
</dbReference>
<dbReference type="Gene3D" id="1.10.287.560">
    <property type="entry name" value="Histidine kinase CheA-like, homodimeric domain"/>
    <property type="match status" value="1"/>
</dbReference>
<comment type="catalytic activity">
    <reaction evidence="1">
        <text>ATP + protein L-histidine = ADP + protein N-phospho-L-histidine.</text>
        <dbReference type="EC" id="2.7.13.3"/>
    </reaction>
</comment>
<dbReference type="SMART" id="SM00387">
    <property type="entry name" value="HATPase_c"/>
    <property type="match status" value="1"/>
</dbReference>
<dbReference type="SMART" id="SM00073">
    <property type="entry name" value="HPT"/>
    <property type="match status" value="1"/>
</dbReference>
<evidence type="ECO:0000256" key="3">
    <source>
        <dbReference type="ARBA" id="ARBA00021495"/>
    </source>
</evidence>
<dbReference type="CDD" id="cd00156">
    <property type="entry name" value="REC"/>
    <property type="match status" value="1"/>
</dbReference>
<dbReference type="PANTHER" id="PTHR43395:SF1">
    <property type="entry name" value="CHEMOTAXIS PROTEIN CHEA"/>
    <property type="match status" value="1"/>
</dbReference>
<sequence>MDDLLADFLTETNEGLAALDVALLKLEKAPDDRPTLSEIFRNVHTIKGTCGFLGLSRLEKVAHAAENVLGRYREGSLLVTPEGITLILSALDCLKSIVSGLEATGSEPGGDDTALIARLDAAWRGESAAAAAAPTPAAAAAADTSPEASAAAAEAAFDAMPSEPVAVAPPPAAAAAPAAKEEPEPAPAVAAGAAPAAGGAAAPAAGAAAAPPQTIRVAVDVLEDLMTLVSELVLTRNQLLQLVRARSDAALTVPLQRLSHITSELQEGVMKTRMQPIGNAWQKLPRIVRDLANELGKKIELVMKGAETELDRQVLELIKDPLTHMVRNSGDHGLENPEQRRAAGKPEIGRILLNAYHEGGHIIIEIGDDGRGLSVEKIKAKVLSQGLTTEAELAGMSEREVQHFIFRAGFSTAAAVTSVSGRGVGMDVVKTNVEKIGGTIDLRSVEGKGTTFYIKIPLTLAIVSALIVEAGGERFAIPQIGVVELVRAGGSSEGAQIERIHATPVMRLRDRLLPLVSLSNLLQLEMAAGQEGGKADEGFVVVTQVGANVFGIIVDKVFDTEEIVVKPVAPILRHVTMFSGNTILGDGSVIMILDPNGIARATGVGADGPSEDAARGPEGLRGQRSTERTALLLFRAGDDTPKAVPLGLVARLEDLPVESIEHSGGKTLVQYRGKLMPLVPMSGSWMPPEPGRRQAVLVFNDRDRAMGLMVDSILDVVEAHLLIEGPSEMPGFLGSAVIGGKVTDVMDCAWWLRQAGDDWFRPPSLAQLVRRLLLVEDSAFFRHLLVPGLTACGYDVVAVDTGNQALQLREQGAMFDIIVSDIEMPDLDGIGLARAVRAEGPWQALPMIALSGRVEPEQVRQAIAAGFTDYVGKSDRDALLAALQQHLPAPAMA</sequence>
<evidence type="ECO:0000313" key="16">
    <source>
        <dbReference type="EMBL" id="ONG47478.1"/>
    </source>
</evidence>
<dbReference type="InterPro" id="IPR037006">
    <property type="entry name" value="CheA-like_homodim_sf"/>
</dbReference>
<dbReference type="Gene3D" id="1.20.120.160">
    <property type="entry name" value="HPT domain"/>
    <property type="match status" value="1"/>
</dbReference>
<keyword evidence="7" id="KW-0902">Two-component regulatory system</keyword>
<dbReference type="InterPro" id="IPR011006">
    <property type="entry name" value="CheY-like_superfamily"/>
</dbReference>
<organism evidence="16 17">
    <name type="scientific">Teichococcus deserti</name>
    <dbReference type="NCBI Taxonomy" id="1817963"/>
    <lineage>
        <taxon>Bacteria</taxon>
        <taxon>Pseudomonadati</taxon>
        <taxon>Pseudomonadota</taxon>
        <taxon>Alphaproteobacteria</taxon>
        <taxon>Acetobacterales</taxon>
        <taxon>Roseomonadaceae</taxon>
        <taxon>Roseomonas</taxon>
    </lineage>
</organism>
<dbReference type="SMART" id="SM00260">
    <property type="entry name" value="CheW"/>
    <property type="match status" value="1"/>
</dbReference>
<evidence type="ECO:0000256" key="4">
    <source>
        <dbReference type="ARBA" id="ARBA00022553"/>
    </source>
</evidence>
<evidence type="ECO:0000256" key="10">
    <source>
        <dbReference type="PROSITE-ProRule" id="PRU00169"/>
    </source>
</evidence>
<feature type="domain" description="CheW-like" evidence="14">
    <location>
        <begin position="462"/>
        <end position="604"/>
    </location>
</feature>
<protein>
    <recommendedName>
        <fullName evidence="3">Chemotaxis protein CheA</fullName>
        <ecNumber evidence="2">2.7.13.3</ecNumber>
    </recommendedName>
</protein>
<proteinExistence type="predicted"/>
<accession>A0A1V2GW99</accession>
<evidence type="ECO:0000259" key="13">
    <source>
        <dbReference type="PROSITE" id="PS50110"/>
    </source>
</evidence>
<feature type="region of interest" description="Disordered" evidence="11">
    <location>
        <begin position="168"/>
        <end position="191"/>
    </location>
</feature>
<dbReference type="InterPro" id="IPR001789">
    <property type="entry name" value="Sig_transdc_resp-reg_receiver"/>
</dbReference>
<dbReference type="Pfam" id="PF01627">
    <property type="entry name" value="Hpt"/>
    <property type="match status" value="1"/>
</dbReference>
<dbReference type="FunFam" id="3.30.565.10:FF:000016">
    <property type="entry name" value="Chemotaxis protein CheA, putative"/>
    <property type="match status" value="1"/>
</dbReference>
<dbReference type="EC" id="2.7.13.3" evidence="2"/>
<comment type="function">
    <text evidence="8">Involved in the transmission of sensory signals from the chemoreceptors to the flagellar motors. CheA is autophosphorylated; it can transfer its phosphate group to either CheB or CheY.</text>
</comment>
<feature type="domain" description="HPt" evidence="15">
    <location>
        <begin position="1"/>
        <end position="101"/>
    </location>
</feature>
<dbReference type="OrthoDB" id="9803176at2"/>
<dbReference type="InterPro" id="IPR004105">
    <property type="entry name" value="CheA-like_dim"/>
</dbReference>
<evidence type="ECO:0000259" key="15">
    <source>
        <dbReference type="PROSITE" id="PS50894"/>
    </source>
</evidence>
<keyword evidence="4 10" id="KW-0597">Phosphoprotein</keyword>
<dbReference type="InterPro" id="IPR008207">
    <property type="entry name" value="Sig_transdc_His_kin_Hpt_dom"/>
</dbReference>
<dbReference type="Pfam" id="PF02895">
    <property type="entry name" value="H-kinase_dim"/>
    <property type="match status" value="1"/>
</dbReference>
<dbReference type="CDD" id="cd16916">
    <property type="entry name" value="HATPase_CheA-like"/>
    <property type="match status" value="1"/>
</dbReference>
<dbReference type="InterPro" id="IPR051315">
    <property type="entry name" value="Bact_Chemotaxis_CheA"/>
</dbReference>
<evidence type="ECO:0000259" key="12">
    <source>
        <dbReference type="PROSITE" id="PS50109"/>
    </source>
</evidence>
<dbReference type="InterPro" id="IPR005467">
    <property type="entry name" value="His_kinase_dom"/>
</dbReference>
<comment type="caution">
    <text evidence="16">The sequence shown here is derived from an EMBL/GenBank/DDBJ whole genome shotgun (WGS) entry which is preliminary data.</text>
</comment>
<dbReference type="InterPro" id="IPR036097">
    <property type="entry name" value="HisK_dim/P_sf"/>
</dbReference>
<reference evidence="16" key="1">
    <citation type="submission" date="2016-10" db="EMBL/GenBank/DDBJ databases">
        <title>Draft Genome sequence of Roseomonas sp. strain M3.</title>
        <authorList>
            <person name="Subhash Y."/>
            <person name="Lee S."/>
        </authorList>
    </citation>
    <scope>NUCLEOTIDE SEQUENCE [LARGE SCALE GENOMIC DNA]</scope>
    <source>
        <strain evidence="16">M3</strain>
    </source>
</reference>
<dbReference type="PANTHER" id="PTHR43395">
    <property type="entry name" value="SENSOR HISTIDINE KINASE CHEA"/>
    <property type="match status" value="1"/>
</dbReference>
<dbReference type="PROSITE" id="PS50894">
    <property type="entry name" value="HPT"/>
    <property type="match status" value="1"/>
</dbReference>
<dbReference type="InterPro" id="IPR004358">
    <property type="entry name" value="Sig_transdc_His_kin-like_C"/>
</dbReference>
<evidence type="ECO:0000259" key="14">
    <source>
        <dbReference type="PROSITE" id="PS50851"/>
    </source>
</evidence>
<dbReference type="PROSITE" id="PS50109">
    <property type="entry name" value="HIS_KIN"/>
    <property type="match status" value="1"/>
</dbReference>
<feature type="domain" description="Response regulatory" evidence="13">
    <location>
        <begin position="771"/>
        <end position="888"/>
    </location>
</feature>
<evidence type="ECO:0000256" key="8">
    <source>
        <dbReference type="ARBA" id="ARBA00035100"/>
    </source>
</evidence>
<dbReference type="PROSITE" id="PS50851">
    <property type="entry name" value="CHEW"/>
    <property type="match status" value="2"/>
</dbReference>